<keyword evidence="3" id="KW-0997">Cell inner membrane</keyword>
<dbReference type="InterPro" id="IPR004960">
    <property type="entry name" value="LipA_acyltrans"/>
</dbReference>
<dbReference type="GO" id="GO:0005886">
    <property type="term" value="C:plasma membrane"/>
    <property type="evidence" value="ECO:0007669"/>
    <property type="project" value="UniProtKB-SubCell"/>
</dbReference>
<keyword evidence="2" id="KW-1003">Cell membrane</keyword>
<gene>
    <name evidence="8" type="ORF">FUAX_01590</name>
</gene>
<evidence type="ECO:0000313" key="9">
    <source>
        <dbReference type="Proteomes" id="UP001348817"/>
    </source>
</evidence>
<evidence type="ECO:0000256" key="6">
    <source>
        <dbReference type="ARBA" id="ARBA00023315"/>
    </source>
</evidence>
<dbReference type="Pfam" id="PF03279">
    <property type="entry name" value="Lip_A_acyltrans"/>
    <property type="match status" value="1"/>
</dbReference>
<dbReference type="AlphaFoldDB" id="A0AAU9CLI9"/>
<feature type="transmembrane region" description="Helical" evidence="7">
    <location>
        <begin position="12"/>
        <end position="38"/>
    </location>
</feature>
<dbReference type="GO" id="GO:0009247">
    <property type="term" value="P:glycolipid biosynthetic process"/>
    <property type="evidence" value="ECO:0007669"/>
    <property type="project" value="UniProtKB-ARBA"/>
</dbReference>
<evidence type="ECO:0000256" key="4">
    <source>
        <dbReference type="ARBA" id="ARBA00022679"/>
    </source>
</evidence>
<keyword evidence="7" id="KW-1133">Transmembrane helix</keyword>
<keyword evidence="6" id="KW-0012">Acyltransferase</keyword>
<organism evidence="8 9">
    <name type="scientific">Fulvitalea axinellae</name>
    <dbReference type="NCBI Taxonomy" id="1182444"/>
    <lineage>
        <taxon>Bacteria</taxon>
        <taxon>Pseudomonadati</taxon>
        <taxon>Bacteroidota</taxon>
        <taxon>Cytophagia</taxon>
        <taxon>Cytophagales</taxon>
        <taxon>Persicobacteraceae</taxon>
        <taxon>Fulvitalea</taxon>
    </lineage>
</organism>
<evidence type="ECO:0000256" key="1">
    <source>
        <dbReference type="ARBA" id="ARBA00004533"/>
    </source>
</evidence>
<accession>A0AAU9CLI9</accession>
<dbReference type="PANTHER" id="PTHR30606">
    <property type="entry name" value="LIPID A BIOSYNTHESIS LAUROYL ACYLTRANSFERASE"/>
    <property type="match status" value="1"/>
</dbReference>
<reference evidence="8 9" key="1">
    <citation type="submission" date="2021-12" db="EMBL/GenBank/DDBJ databases">
        <title>Genome sequencing of bacteria with rrn-lacking chromosome and rrn-plasmid.</title>
        <authorList>
            <person name="Anda M."/>
            <person name="Iwasaki W."/>
        </authorList>
    </citation>
    <scope>NUCLEOTIDE SEQUENCE [LARGE SCALE GENOMIC DNA]</scope>
    <source>
        <strain evidence="8 9">DSM 100852</strain>
    </source>
</reference>
<dbReference type="EMBL" id="AP025314">
    <property type="protein sequence ID" value="BDD07727.1"/>
    <property type="molecule type" value="Genomic_DNA"/>
</dbReference>
<name>A0AAU9CLI9_9BACT</name>
<proteinExistence type="predicted"/>
<evidence type="ECO:0000256" key="3">
    <source>
        <dbReference type="ARBA" id="ARBA00022519"/>
    </source>
</evidence>
<dbReference type="PANTHER" id="PTHR30606:SF10">
    <property type="entry name" value="PHOSPHATIDYLINOSITOL MANNOSIDE ACYLTRANSFERASE"/>
    <property type="match status" value="1"/>
</dbReference>
<keyword evidence="5 7" id="KW-0472">Membrane</keyword>
<dbReference type="Proteomes" id="UP001348817">
    <property type="component" value="Chromosome"/>
</dbReference>
<keyword evidence="9" id="KW-1185">Reference proteome</keyword>
<comment type="subcellular location">
    <subcellularLocation>
        <location evidence="1">Cell inner membrane</location>
    </subcellularLocation>
</comment>
<keyword evidence="4" id="KW-0808">Transferase</keyword>
<evidence type="ECO:0000256" key="7">
    <source>
        <dbReference type="SAM" id="Phobius"/>
    </source>
</evidence>
<evidence type="ECO:0000313" key="8">
    <source>
        <dbReference type="EMBL" id="BDD07727.1"/>
    </source>
</evidence>
<dbReference type="RefSeq" id="WP_338393037.1">
    <property type="nucleotide sequence ID" value="NZ_AP025314.1"/>
</dbReference>
<dbReference type="CDD" id="cd07984">
    <property type="entry name" value="LPLAT_LABLAT-like"/>
    <property type="match status" value="1"/>
</dbReference>
<dbReference type="KEGG" id="fax:FUAX_01590"/>
<sequence>MREKHAFKFLPFYMLSALPMVFLYAISKVSYFVMYYIVGYRRFVVRENLRKAFPAKKEDELVSIEKNFYRHFMDLIFEALKGLTISKKKMQKRVKIKNLNIIDKIHQENKSVILYTAHYGNWEWLSILPEILPYKVTTIYQPLSNGYFDQLMRLIRGRFGVDCVESGRCYKTILQNKRENTPTIYIVVGDQSPTQHGSKLWVDFMKIQTAFLEGAERIARKTEQVILYPSMKKSGKGAYEIEFKWIDDAVKSKTKAQIVSDYSQFLEKDIETHPSLWLWSHRRWKLSV</sequence>
<evidence type="ECO:0000256" key="5">
    <source>
        <dbReference type="ARBA" id="ARBA00023136"/>
    </source>
</evidence>
<dbReference type="GO" id="GO:0016746">
    <property type="term" value="F:acyltransferase activity"/>
    <property type="evidence" value="ECO:0007669"/>
    <property type="project" value="UniProtKB-KW"/>
</dbReference>
<protein>
    <submittedName>
        <fullName evidence="8">Acetyltransferase</fullName>
    </submittedName>
</protein>
<keyword evidence="7" id="KW-0812">Transmembrane</keyword>
<evidence type="ECO:0000256" key="2">
    <source>
        <dbReference type="ARBA" id="ARBA00022475"/>
    </source>
</evidence>